<evidence type="ECO:0000256" key="1">
    <source>
        <dbReference type="SAM" id="Phobius"/>
    </source>
</evidence>
<protein>
    <submittedName>
        <fullName evidence="2">Uncharacterized protein</fullName>
    </submittedName>
</protein>
<name>T1KJQ1_TETUR</name>
<organism evidence="2 3">
    <name type="scientific">Tetranychus urticae</name>
    <name type="common">Two-spotted spider mite</name>
    <dbReference type="NCBI Taxonomy" id="32264"/>
    <lineage>
        <taxon>Eukaryota</taxon>
        <taxon>Metazoa</taxon>
        <taxon>Ecdysozoa</taxon>
        <taxon>Arthropoda</taxon>
        <taxon>Chelicerata</taxon>
        <taxon>Arachnida</taxon>
        <taxon>Acari</taxon>
        <taxon>Acariformes</taxon>
        <taxon>Trombidiformes</taxon>
        <taxon>Prostigmata</taxon>
        <taxon>Eleutherengona</taxon>
        <taxon>Raphignathae</taxon>
        <taxon>Tetranychoidea</taxon>
        <taxon>Tetranychidae</taxon>
        <taxon>Tetranychus</taxon>
    </lineage>
</organism>
<sequence>MKLQIQHDFLRLFLFSLFFPILLTSRFIPIHMLTWLVRCLREFILPSEAFYPKADILLSMMSSI</sequence>
<accession>T1KJQ1</accession>
<dbReference type="EnsemblMetazoa" id="tetur13g00740.1">
    <property type="protein sequence ID" value="tetur13g00740.1"/>
    <property type="gene ID" value="tetur13g00740"/>
</dbReference>
<keyword evidence="1" id="KW-0472">Membrane</keyword>
<dbReference type="AlphaFoldDB" id="T1KJQ1"/>
<proteinExistence type="predicted"/>
<dbReference type="EMBL" id="CAEY01000163">
    <property type="status" value="NOT_ANNOTATED_CDS"/>
    <property type="molecule type" value="Genomic_DNA"/>
</dbReference>
<keyword evidence="1" id="KW-0812">Transmembrane</keyword>
<keyword evidence="1" id="KW-1133">Transmembrane helix</keyword>
<reference evidence="2" key="2">
    <citation type="submission" date="2015-06" db="UniProtKB">
        <authorList>
            <consortium name="EnsemblMetazoa"/>
        </authorList>
    </citation>
    <scope>IDENTIFICATION</scope>
</reference>
<dbReference type="HOGENOM" id="CLU_2870458_0_0_1"/>
<evidence type="ECO:0000313" key="3">
    <source>
        <dbReference type="Proteomes" id="UP000015104"/>
    </source>
</evidence>
<reference evidence="3" key="1">
    <citation type="submission" date="2011-08" db="EMBL/GenBank/DDBJ databases">
        <authorList>
            <person name="Rombauts S."/>
        </authorList>
    </citation>
    <scope>NUCLEOTIDE SEQUENCE</scope>
    <source>
        <strain evidence="3">London</strain>
    </source>
</reference>
<feature type="transmembrane region" description="Helical" evidence="1">
    <location>
        <begin position="12"/>
        <end position="37"/>
    </location>
</feature>
<evidence type="ECO:0000313" key="2">
    <source>
        <dbReference type="EnsemblMetazoa" id="tetur13g00740.1"/>
    </source>
</evidence>
<keyword evidence="3" id="KW-1185">Reference proteome</keyword>
<dbReference type="Proteomes" id="UP000015104">
    <property type="component" value="Unassembled WGS sequence"/>
</dbReference>